<dbReference type="eggNOG" id="ENOG502S98H">
    <property type="taxonomic scope" value="Eukaryota"/>
</dbReference>
<dbReference type="OrthoDB" id="685197at2759"/>
<evidence type="ECO:0000313" key="10">
    <source>
        <dbReference type="EnsemblPlants" id="MELO3C021643.2.1"/>
    </source>
</evidence>
<comment type="subunit">
    <text evidence="3 8">Homodimer and heterodimers.</text>
</comment>
<evidence type="ECO:0000256" key="7">
    <source>
        <dbReference type="ARBA" id="ARBA00023136"/>
    </source>
</evidence>
<keyword evidence="6 8" id="KW-1133">Transmembrane helix</keyword>
<dbReference type="GeneID" id="103498157"/>
<gene>
    <name evidence="12" type="primary">LOC103498157</name>
    <name evidence="10" type="synonym">103498157</name>
</gene>
<dbReference type="RefSeq" id="XP_008458887.1">
    <property type="nucleotide sequence ID" value="XM_008460665.2"/>
</dbReference>
<dbReference type="EnsemblPlants" id="MELO3C021643.2.1">
    <property type="protein sequence ID" value="MELO3C021643.2.1"/>
    <property type="gene ID" value="MELO3C021643.2"/>
</dbReference>
<evidence type="ECO:0000256" key="6">
    <source>
        <dbReference type="ARBA" id="ARBA00022989"/>
    </source>
</evidence>
<evidence type="ECO:0000256" key="1">
    <source>
        <dbReference type="ARBA" id="ARBA00004651"/>
    </source>
</evidence>
<proteinExistence type="inferred from homology"/>
<evidence type="ECO:0000256" key="4">
    <source>
        <dbReference type="ARBA" id="ARBA00022475"/>
    </source>
</evidence>
<reference evidence="12" key="2">
    <citation type="submission" date="2025-04" db="UniProtKB">
        <authorList>
            <consortium name="RefSeq"/>
        </authorList>
    </citation>
    <scope>IDENTIFICATION</scope>
</reference>
<evidence type="ECO:0000259" key="9">
    <source>
        <dbReference type="Pfam" id="PF04535"/>
    </source>
</evidence>
<dbReference type="Proteomes" id="UP001652600">
    <property type="component" value="Chromosome 9"/>
</dbReference>
<name>A0A1S3C911_CUCME</name>
<comment type="subcellular location">
    <subcellularLocation>
        <location evidence="1 8">Cell membrane</location>
        <topology evidence="1 8">Multi-pass membrane protein</topology>
    </subcellularLocation>
</comment>
<dbReference type="InParanoid" id="A0A1S3C911"/>
<evidence type="ECO:0000313" key="12">
    <source>
        <dbReference type="RefSeq" id="XP_008458887.1"/>
    </source>
</evidence>
<evidence type="ECO:0000313" key="11">
    <source>
        <dbReference type="Proteomes" id="UP001652600"/>
    </source>
</evidence>
<dbReference type="GO" id="GO:0005886">
    <property type="term" value="C:plasma membrane"/>
    <property type="evidence" value="ECO:0007669"/>
    <property type="project" value="UniProtKB-SubCell"/>
</dbReference>
<evidence type="ECO:0000256" key="3">
    <source>
        <dbReference type="ARBA" id="ARBA00011489"/>
    </source>
</evidence>
<evidence type="ECO:0000256" key="5">
    <source>
        <dbReference type="ARBA" id="ARBA00022692"/>
    </source>
</evidence>
<feature type="transmembrane region" description="Helical" evidence="8">
    <location>
        <begin position="51"/>
        <end position="71"/>
    </location>
</feature>
<organism evidence="11 12">
    <name type="scientific">Cucumis melo</name>
    <name type="common">Muskmelon</name>
    <dbReference type="NCBI Taxonomy" id="3656"/>
    <lineage>
        <taxon>Eukaryota</taxon>
        <taxon>Viridiplantae</taxon>
        <taxon>Streptophyta</taxon>
        <taxon>Embryophyta</taxon>
        <taxon>Tracheophyta</taxon>
        <taxon>Spermatophyta</taxon>
        <taxon>Magnoliopsida</taxon>
        <taxon>eudicotyledons</taxon>
        <taxon>Gunneridae</taxon>
        <taxon>Pentapetalae</taxon>
        <taxon>rosids</taxon>
        <taxon>fabids</taxon>
        <taxon>Cucurbitales</taxon>
        <taxon>Cucurbitaceae</taxon>
        <taxon>Benincaseae</taxon>
        <taxon>Cucumis</taxon>
    </lineage>
</organism>
<feature type="domain" description="Casparian strip membrane protein" evidence="9">
    <location>
        <begin position="5"/>
        <end position="137"/>
    </location>
</feature>
<dbReference type="AlphaFoldDB" id="A0A1S3C911"/>
<keyword evidence="11" id="KW-1185">Reference proteome</keyword>
<dbReference type="KEGG" id="cmo:103498157"/>
<comment type="similarity">
    <text evidence="2 8">Belongs to the Casparian strip membrane proteins (CASP) family.</text>
</comment>
<accession>A0A1S3C911</accession>
<evidence type="ECO:0000256" key="8">
    <source>
        <dbReference type="RuleBase" id="RU361233"/>
    </source>
</evidence>
<keyword evidence="4 8" id="KW-1003">Cell membrane</keyword>
<feature type="transmembrane region" description="Helical" evidence="8">
    <location>
        <begin position="128"/>
        <end position="149"/>
    </location>
</feature>
<dbReference type="Pfam" id="PF04535">
    <property type="entry name" value="CASP_dom"/>
    <property type="match status" value="1"/>
</dbReference>
<dbReference type="InterPro" id="IPR006702">
    <property type="entry name" value="CASP_dom"/>
</dbReference>
<feature type="transmembrane region" description="Helical" evidence="8">
    <location>
        <begin position="12"/>
        <end position="31"/>
    </location>
</feature>
<keyword evidence="5 8" id="KW-0812">Transmembrane</keyword>
<keyword evidence="7 8" id="KW-0472">Membrane</keyword>
<dbReference type="PANTHER" id="PTHR33573">
    <property type="entry name" value="CASP-LIKE PROTEIN 4A4"/>
    <property type="match status" value="1"/>
</dbReference>
<protein>
    <recommendedName>
        <fullName evidence="8">CASP-like protein</fullName>
    </recommendedName>
</protein>
<dbReference type="Gramene" id="MELO3C021643.2.1">
    <property type="protein sequence ID" value="MELO3C021643.2.1"/>
    <property type="gene ID" value="MELO3C021643.2"/>
</dbReference>
<dbReference type="PANTHER" id="PTHR33573:SF40">
    <property type="entry name" value="CASP-LIKE PROTEIN 4D2"/>
    <property type="match status" value="1"/>
</dbReference>
<evidence type="ECO:0000256" key="2">
    <source>
        <dbReference type="ARBA" id="ARBA00007651"/>
    </source>
</evidence>
<reference evidence="10" key="1">
    <citation type="submission" date="2023-03" db="UniProtKB">
        <authorList>
            <consortium name="EnsemblPlants"/>
        </authorList>
    </citation>
    <scope>IDENTIFICATION</scope>
</reference>
<dbReference type="SMR" id="A0A1S3C911"/>
<sequence length="154" mass="16507">MEAKMATKIASFVLRVLTFVFLLVSIIVLGTNSKTIGNDEVHFHNVNSYRYAMATIIIGGAFNLLQIALALYRLVTKTDGSILFDFYGDKVLSYFLLAGAAAALGSSVDLKANMDMLNSFFDQGNAAAALLLLAFLCSAIISVLSSLALSNKPN</sequence>
<feature type="transmembrane region" description="Helical" evidence="8">
    <location>
        <begin position="91"/>
        <end position="108"/>
    </location>
</feature>